<proteinExistence type="predicted"/>
<feature type="domain" description="Helix-hairpin-helix DNA-binding motif class 1" evidence="2">
    <location>
        <begin position="183"/>
        <end position="202"/>
    </location>
</feature>
<dbReference type="InterPro" id="IPR003583">
    <property type="entry name" value="Hlx-hairpin-Hlx_DNA-bd_motif"/>
</dbReference>
<keyword evidence="3" id="KW-0238">DNA-binding</keyword>
<dbReference type="InterPro" id="IPR019554">
    <property type="entry name" value="Soluble_ligand-bd"/>
</dbReference>
<evidence type="ECO:0000259" key="2">
    <source>
        <dbReference type="SMART" id="SM00278"/>
    </source>
</evidence>
<dbReference type="Pfam" id="PF12836">
    <property type="entry name" value="HHH_3"/>
    <property type="match status" value="1"/>
</dbReference>
<sequence length="206" mass="22843">MKIKMKVNKQILFKIWLGSIIVTFMLILIFTSNNQDDMKVVKEDTGVADSDSNLVEEKDLNAEEKKKNSAIVVDIKGAVKNPGVYELTANARVDDAITMAGGLSETADPLSVNLAEKVYDEMAIVVLEANQYREAEEKSDGSSKIRINDASAEELMELRGIGEAKAQAIIQYREENGRFRNTEELVNVSGIGEKTVENFKDEILIP</sequence>
<keyword evidence="4" id="KW-1185">Reference proteome</keyword>
<keyword evidence="1" id="KW-0812">Transmembrane</keyword>
<protein>
    <submittedName>
        <fullName evidence="3">ComEA family DNA-binding protein</fullName>
    </submittedName>
</protein>
<accession>A0ABP3KMM5</accession>
<dbReference type="Gene3D" id="1.10.150.310">
    <property type="entry name" value="Tex RuvX-like domain-like"/>
    <property type="match status" value="1"/>
</dbReference>
<dbReference type="Gene3D" id="3.10.560.10">
    <property type="entry name" value="Outer membrane lipoprotein wza domain like"/>
    <property type="match status" value="1"/>
</dbReference>
<dbReference type="PANTHER" id="PTHR21180">
    <property type="entry name" value="ENDONUCLEASE/EXONUCLEASE/PHOSPHATASE FAMILY DOMAIN-CONTAINING PROTEIN 1"/>
    <property type="match status" value="1"/>
</dbReference>
<comment type="caution">
    <text evidence="3">The sequence shown here is derived from an EMBL/GenBank/DDBJ whole genome shotgun (WGS) entry which is preliminary data.</text>
</comment>
<gene>
    <name evidence="3" type="ORF">GCM10008986_04830</name>
</gene>
<evidence type="ECO:0000313" key="3">
    <source>
        <dbReference type="EMBL" id="GAA0482905.1"/>
    </source>
</evidence>
<dbReference type="EMBL" id="BAAADO010000001">
    <property type="protein sequence ID" value="GAA0482905.1"/>
    <property type="molecule type" value="Genomic_DNA"/>
</dbReference>
<evidence type="ECO:0000313" key="4">
    <source>
        <dbReference type="Proteomes" id="UP001500880"/>
    </source>
</evidence>
<dbReference type="NCBIfam" id="TIGR00426">
    <property type="entry name" value="competence protein ComEA helix-hairpin-helix repeat region"/>
    <property type="match status" value="1"/>
</dbReference>
<dbReference type="InterPro" id="IPR051675">
    <property type="entry name" value="Endo/Exo/Phosphatase_dom_1"/>
</dbReference>
<evidence type="ECO:0000256" key="1">
    <source>
        <dbReference type="SAM" id="Phobius"/>
    </source>
</evidence>
<feature type="domain" description="Helix-hairpin-helix DNA-binding motif class 1" evidence="2">
    <location>
        <begin position="153"/>
        <end position="172"/>
    </location>
</feature>
<dbReference type="Pfam" id="PF10531">
    <property type="entry name" value="SLBB"/>
    <property type="match status" value="1"/>
</dbReference>
<feature type="transmembrane region" description="Helical" evidence="1">
    <location>
        <begin position="12"/>
        <end position="30"/>
    </location>
</feature>
<organism evidence="3 4">
    <name type="scientific">Salinibacillus aidingensis</name>
    <dbReference type="NCBI Taxonomy" id="237684"/>
    <lineage>
        <taxon>Bacteria</taxon>
        <taxon>Bacillati</taxon>
        <taxon>Bacillota</taxon>
        <taxon>Bacilli</taxon>
        <taxon>Bacillales</taxon>
        <taxon>Bacillaceae</taxon>
        <taxon>Salinibacillus</taxon>
    </lineage>
</organism>
<dbReference type="GO" id="GO:0003677">
    <property type="term" value="F:DNA binding"/>
    <property type="evidence" value="ECO:0007669"/>
    <property type="project" value="UniProtKB-KW"/>
</dbReference>
<name>A0ABP3KMM5_9BACI</name>
<dbReference type="SUPFAM" id="SSF47781">
    <property type="entry name" value="RuvA domain 2-like"/>
    <property type="match status" value="1"/>
</dbReference>
<dbReference type="InterPro" id="IPR004509">
    <property type="entry name" value="Competence_ComEA_HhH"/>
</dbReference>
<keyword evidence="1" id="KW-0472">Membrane</keyword>
<dbReference type="SMART" id="SM00278">
    <property type="entry name" value="HhH1"/>
    <property type="match status" value="2"/>
</dbReference>
<dbReference type="InterPro" id="IPR010994">
    <property type="entry name" value="RuvA_2-like"/>
</dbReference>
<dbReference type="PANTHER" id="PTHR21180:SF32">
    <property type="entry name" value="ENDONUCLEASE_EXONUCLEASE_PHOSPHATASE FAMILY DOMAIN-CONTAINING PROTEIN 1"/>
    <property type="match status" value="1"/>
</dbReference>
<reference evidence="4" key="1">
    <citation type="journal article" date="2019" name="Int. J. Syst. Evol. Microbiol.">
        <title>The Global Catalogue of Microorganisms (GCM) 10K type strain sequencing project: providing services to taxonomists for standard genome sequencing and annotation.</title>
        <authorList>
            <consortium name="The Broad Institute Genomics Platform"/>
            <consortium name="The Broad Institute Genome Sequencing Center for Infectious Disease"/>
            <person name="Wu L."/>
            <person name="Ma J."/>
        </authorList>
    </citation>
    <scope>NUCLEOTIDE SEQUENCE [LARGE SCALE GENOMIC DNA]</scope>
    <source>
        <strain evidence="4">JCM 12389</strain>
    </source>
</reference>
<keyword evidence="1" id="KW-1133">Transmembrane helix</keyword>
<dbReference type="Proteomes" id="UP001500880">
    <property type="component" value="Unassembled WGS sequence"/>
</dbReference>